<proteinExistence type="predicted"/>
<organism evidence="2 3">
    <name type="scientific">Odynerus spinipes</name>
    <dbReference type="NCBI Taxonomy" id="1348599"/>
    <lineage>
        <taxon>Eukaryota</taxon>
        <taxon>Metazoa</taxon>
        <taxon>Ecdysozoa</taxon>
        <taxon>Arthropoda</taxon>
        <taxon>Hexapoda</taxon>
        <taxon>Insecta</taxon>
        <taxon>Pterygota</taxon>
        <taxon>Neoptera</taxon>
        <taxon>Endopterygota</taxon>
        <taxon>Hymenoptera</taxon>
        <taxon>Apocrita</taxon>
        <taxon>Aculeata</taxon>
        <taxon>Vespoidea</taxon>
        <taxon>Vespidae</taxon>
        <taxon>Eumeninae</taxon>
        <taxon>Odynerus</taxon>
    </lineage>
</organism>
<feature type="transmembrane region" description="Helical" evidence="1">
    <location>
        <begin position="118"/>
        <end position="138"/>
    </location>
</feature>
<accession>A0AAD9RCE2</accession>
<evidence type="ECO:0000313" key="2">
    <source>
        <dbReference type="EMBL" id="KAK2577091.1"/>
    </source>
</evidence>
<feature type="transmembrane region" description="Helical" evidence="1">
    <location>
        <begin position="215"/>
        <end position="232"/>
    </location>
</feature>
<reference evidence="2" key="2">
    <citation type="journal article" date="2023" name="Commun. Biol.">
        <title>Intrasexual cuticular hydrocarbon dimorphism in a wasp sheds light on hydrocarbon biosynthesis genes in Hymenoptera.</title>
        <authorList>
            <person name="Moris V.C."/>
            <person name="Podsiadlowski L."/>
            <person name="Martin S."/>
            <person name="Oeyen J.P."/>
            <person name="Donath A."/>
            <person name="Petersen M."/>
            <person name="Wilbrandt J."/>
            <person name="Misof B."/>
            <person name="Liedtke D."/>
            <person name="Thamm M."/>
            <person name="Scheiner R."/>
            <person name="Schmitt T."/>
            <person name="Niehuis O."/>
        </authorList>
    </citation>
    <scope>NUCLEOTIDE SEQUENCE</scope>
    <source>
        <strain evidence="2">GBR_01_08_01A</strain>
    </source>
</reference>
<keyword evidence="1" id="KW-1133">Transmembrane helix</keyword>
<dbReference type="AlphaFoldDB" id="A0AAD9RCE2"/>
<evidence type="ECO:0000313" key="3">
    <source>
        <dbReference type="Proteomes" id="UP001258017"/>
    </source>
</evidence>
<reference evidence="2" key="1">
    <citation type="submission" date="2021-08" db="EMBL/GenBank/DDBJ databases">
        <authorList>
            <person name="Misof B."/>
            <person name="Oliver O."/>
            <person name="Podsiadlowski L."/>
            <person name="Donath A."/>
            <person name="Peters R."/>
            <person name="Mayer C."/>
            <person name="Rust J."/>
            <person name="Gunkel S."/>
            <person name="Lesny P."/>
            <person name="Martin S."/>
            <person name="Oeyen J.P."/>
            <person name="Petersen M."/>
            <person name="Panagiotis P."/>
            <person name="Wilbrandt J."/>
            <person name="Tanja T."/>
        </authorList>
    </citation>
    <scope>NUCLEOTIDE SEQUENCE</scope>
    <source>
        <strain evidence="2">GBR_01_08_01A</strain>
        <tissue evidence="2">Thorax + abdomen</tissue>
    </source>
</reference>
<protein>
    <submittedName>
        <fullName evidence="2">Uncharacterized protein</fullName>
    </submittedName>
</protein>
<comment type="caution">
    <text evidence="2">The sequence shown here is derived from an EMBL/GenBank/DDBJ whole genome shotgun (WGS) entry which is preliminary data.</text>
</comment>
<sequence length="318" mass="31894">MEGSSPPLLCSLRAAAAALVILLVAVGASGALLPTEDLTGAAGAFFFWESPVFSSWPALGVTFFPWVVWGGVLVEIAPLTIVDVVGPPLDLIRGAKGAACPTKAGDVLVAGDFLGADVLVLVEVLVVVLVDIVVGGGVDTAGGLLTVAPVDFVAAVAALGRTGIAFIFNFVWVVGAVDLRVTPFPATRTVFGPRFTTLTIRGLAPSALDVEPPPQLLLLLLLLVLLLLLICGGSGGGGSSSGGCGGAPTDTAIAITIAICGKGAPQPCSSLPGGNGAKAFSGGQRPVDFLVLQVFDIVLVSPVPFEYASLAPVSESST</sequence>
<name>A0AAD9RCE2_9HYME</name>
<dbReference type="EMBL" id="JAIFRP010004364">
    <property type="protein sequence ID" value="KAK2577091.1"/>
    <property type="molecule type" value="Genomic_DNA"/>
</dbReference>
<keyword evidence="3" id="KW-1185">Reference proteome</keyword>
<evidence type="ECO:0000256" key="1">
    <source>
        <dbReference type="SAM" id="Phobius"/>
    </source>
</evidence>
<feature type="transmembrane region" description="Helical" evidence="1">
    <location>
        <begin position="45"/>
        <end position="69"/>
    </location>
</feature>
<keyword evidence="1" id="KW-0472">Membrane</keyword>
<feature type="transmembrane region" description="Helical" evidence="1">
    <location>
        <begin position="12"/>
        <end position="33"/>
    </location>
</feature>
<feature type="transmembrane region" description="Helical" evidence="1">
    <location>
        <begin position="150"/>
        <end position="174"/>
    </location>
</feature>
<gene>
    <name evidence="2" type="ORF">KPH14_006298</name>
</gene>
<dbReference type="Proteomes" id="UP001258017">
    <property type="component" value="Unassembled WGS sequence"/>
</dbReference>
<keyword evidence="1" id="KW-0812">Transmembrane</keyword>